<evidence type="ECO:0000313" key="7">
    <source>
        <dbReference type="Proteomes" id="UP001500621"/>
    </source>
</evidence>
<proteinExistence type="predicted"/>
<dbReference type="InterPro" id="IPR004143">
    <property type="entry name" value="BPL_LPL_catalytic"/>
</dbReference>
<dbReference type="EC" id="6.3.4.15" evidence="3"/>
<dbReference type="Gene3D" id="3.30.930.10">
    <property type="entry name" value="Bira Bifunctional Protein, Domain 2"/>
    <property type="match status" value="1"/>
</dbReference>
<dbReference type="InterPro" id="IPR004408">
    <property type="entry name" value="Biotin_CoA_COase_ligase"/>
</dbReference>
<protein>
    <recommendedName>
        <fullName evidence="3">biotin--[biotin carboxyl-carrier protein] ligase</fullName>
        <ecNumber evidence="3">6.3.4.15</ecNumber>
    </recommendedName>
</protein>
<evidence type="ECO:0000313" key="6">
    <source>
        <dbReference type="EMBL" id="GAA4677693.1"/>
    </source>
</evidence>
<evidence type="ECO:0000256" key="1">
    <source>
        <dbReference type="ARBA" id="ARBA00022598"/>
    </source>
</evidence>
<reference evidence="7" key="1">
    <citation type="journal article" date="2019" name="Int. J. Syst. Evol. Microbiol.">
        <title>The Global Catalogue of Microorganisms (GCM) 10K type strain sequencing project: providing services to taxonomists for standard genome sequencing and annotation.</title>
        <authorList>
            <consortium name="The Broad Institute Genomics Platform"/>
            <consortium name="The Broad Institute Genome Sequencing Center for Infectious Disease"/>
            <person name="Wu L."/>
            <person name="Ma J."/>
        </authorList>
    </citation>
    <scope>NUCLEOTIDE SEQUENCE [LARGE SCALE GENOMIC DNA]</scope>
    <source>
        <strain evidence="7">JCM 18127</strain>
    </source>
</reference>
<dbReference type="NCBIfam" id="TIGR00121">
    <property type="entry name" value="birA_ligase"/>
    <property type="match status" value="1"/>
</dbReference>
<sequence>MPVTTDAAARPPLDETRLVGNPALPPDLEVELHATLGSTNARAAERAREGAAEGLVVAADHQTGGRGRLDRTWETPEGTSLTFSLLLRPTVPAASWPWLPLMTGYAVAKALRAGGVEAGVKWPNDVLVGDRKLAGILVERIETPQGPAAVVGVGINVGMAAEELPVPEATSLQVEQGEAADRTDLLVEVLSGVREAYDAWQAGGELGAQRLAESYAEACVTVGQQVRVELPGGETLEGTAVGIDAEGRLQVQPAAGSGGGEQVRAVGAGDVRHVRPASS</sequence>
<dbReference type="InterPro" id="IPR003142">
    <property type="entry name" value="BPL_C"/>
</dbReference>
<dbReference type="CDD" id="cd16442">
    <property type="entry name" value="BPL"/>
    <property type="match status" value="1"/>
</dbReference>
<dbReference type="Proteomes" id="UP001500621">
    <property type="component" value="Unassembled WGS sequence"/>
</dbReference>
<keyword evidence="1 6" id="KW-0436">Ligase</keyword>
<evidence type="ECO:0000256" key="3">
    <source>
        <dbReference type="ARBA" id="ARBA00024227"/>
    </source>
</evidence>
<dbReference type="Pfam" id="PF02237">
    <property type="entry name" value="BPL_C"/>
    <property type="match status" value="1"/>
</dbReference>
<evidence type="ECO:0000259" key="5">
    <source>
        <dbReference type="PROSITE" id="PS51733"/>
    </source>
</evidence>
<feature type="domain" description="BPL/LPL catalytic" evidence="5">
    <location>
        <begin position="19"/>
        <end position="201"/>
    </location>
</feature>
<organism evidence="6 7">
    <name type="scientific">Nocardioides nanhaiensis</name>
    <dbReference type="NCBI Taxonomy" id="1476871"/>
    <lineage>
        <taxon>Bacteria</taxon>
        <taxon>Bacillati</taxon>
        <taxon>Actinomycetota</taxon>
        <taxon>Actinomycetes</taxon>
        <taxon>Propionibacteriales</taxon>
        <taxon>Nocardioidaceae</taxon>
        <taxon>Nocardioides</taxon>
    </lineage>
</organism>
<dbReference type="PROSITE" id="PS51733">
    <property type="entry name" value="BPL_LPL_CATALYTIC"/>
    <property type="match status" value="1"/>
</dbReference>
<dbReference type="EMBL" id="BAABIM010000001">
    <property type="protein sequence ID" value="GAA4677693.1"/>
    <property type="molecule type" value="Genomic_DNA"/>
</dbReference>
<dbReference type="Gene3D" id="2.30.30.100">
    <property type="match status" value="1"/>
</dbReference>
<evidence type="ECO:0000256" key="4">
    <source>
        <dbReference type="SAM" id="MobiDB-lite"/>
    </source>
</evidence>
<comment type="caution">
    <text evidence="6">The sequence shown here is derived from an EMBL/GenBank/DDBJ whole genome shotgun (WGS) entry which is preliminary data.</text>
</comment>
<dbReference type="PANTHER" id="PTHR12835">
    <property type="entry name" value="BIOTIN PROTEIN LIGASE"/>
    <property type="match status" value="1"/>
</dbReference>
<accession>A0ABP8W080</accession>
<gene>
    <name evidence="6" type="ORF">GCM10023226_13670</name>
</gene>
<dbReference type="InterPro" id="IPR045864">
    <property type="entry name" value="aa-tRNA-synth_II/BPL/LPL"/>
</dbReference>
<dbReference type="GO" id="GO:0016874">
    <property type="term" value="F:ligase activity"/>
    <property type="evidence" value="ECO:0007669"/>
    <property type="project" value="UniProtKB-KW"/>
</dbReference>
<feature type="region of interest" description="Disordered" evidence="4">
    <location>
        <begin position="1"/>
        <end position="25"/>
    </location>
</feature>
<evidence type="ECO:0000256" key="2">
    <source>
        <dbReference type="ARBA" id="ARBA00023267"/>
    </source>
</evidence>
<dbReference type="PANTHER" id="PTHR12835:SF5">
    <property type="entry name" value="BIOTIN--PROTEIN LIGASE"/>
    <property type="match status" value="1"/>
</dbReference>
<name>A0ABP8W080_9ACTN</name>
<keyword evidence="7" id="KW-1185">Reference proteome</keyword>
<keyword evidence="2" id="KW-0092">Biotin</keyword>
<dbReference type="SUPFAM" id="SSF55681">
    <property type="entry name" value="Class II aaRS and biotin synthetases"/>
    <property type="match status" value="1"/>
</dbReference>
<dbReference type="Pfam" id="PF03099">
    <property type="entry name" value="BPL_LplA_LipB"/>
    <property type="match status" value="1"/>
</dbReference>